<evidence type="ECO:0000256" key="2">
    <source>
        <dbReference type="SAM" id="Phobius"/>
    </source>
</evidence>
<keyword evidence="4" id="KW-1185">Reference proteome</keyword>
<keyword evidence="1" id="KW-0175">Coiled coil</keyword>
<feature type="transmembrane region" description="Helical" evidence="2">
    <location>
        <begin position="94"/>
        <end position="113"/>
    </location>
</feature>
<evidence type="ECO:0008006" key="5">
    <source>
        <dbReference type="Google" id="ProtNLM"/>
    </source>
</evidence>
<protein>
    <recommendedName>
        <fullName evidence="5">Transmembrane protein</fullName>
    </recommendedName>
</protein>
<dbReference type="AlphaFoldDB" id="A0A1B3SKW7"/>
<keyword evidence="2" id="KW-0472">Membrane</keyword>
<dbReference type="Proteomes" id="UP000094378">
    <property type="component" value="Chromosome"/>
</dbReference>
<evidence type="ECO:0000256" key="1">
    <source>
        <dbReference type="SAM" id="Coils"/>
    </source>
</evidence>
<gene>
    <name evidence="3" type="ORF">SHELI_v1c06060</name>
</gene>
<feature type="coiled-coil region" evidence="1">
    <location>
        <begin position="160"/>
        <end position="192"/>
    </location>
</feature>
<feature type="transmembrane region" description="Helical" evidence="2">
    <location>
        <begin position="119"/>
        <end position="142"/>
    </location>
</feature>
<reference evidence="3 4" key="1">
    <citation type="submission" date="2016-08" db="EMBL/GenBank/DDBJ databases">
        <title>Complete genome sequence of Spiroplasma helicoides TABS-2 (DSM 22551).</title>
        <authorList>
            <person name="Shen W.-Y."/>
            <person name="Lo W.-S."/>
            <person name="Lai Y.-C."/>
            <person name="Kuo C.-H."/>
        </authorList>
    </citation>
    <scope>NUCLEOTIDE SEQUENCE [LARGE SCALE GENOMIC DNA]</scope>
    <source>
        <strain evidence="3 4">TABS-2</strain>
    </source>
</reference>
<dbReference type="RefSeq" id="WP_069116586.1">
    <property type="nucleotide sequence ID" value="NZ_CP017015.1"/>
</dbReference>
<keyword evidence="2" id="KW-0812">Transmembrane</keyword>
<proteinExistence type="predicted"/>
<name>A0A1B3SKW7_9MOLU</name>
<sequence>MKNNINPKSYTLIKYLLTISMLFFYLIGILGIVYSIKTKNSINYDDFWVSNYYYLAVVCLFIAIMSAVSYLIIRNYMHKNSGHKFNKKEKIYTYCYSFSFIVVIFFTLIIIFAKEFAGSSLLIVDSVVLFVVFAIGIEISLLETYSRITEQALINKMWFLRKEQEKNEAINETIKENNIEKSENKKVELKDKKDKNPFMEE</sequence>
<keyword evidence="2" id="KW-1133">Transmembrane helix</keyword>
<accession>A0A1B3SKW7</accession>
<dbReference type="EMBL" id="CP017015">
    <property type="protein sequence ID" value="AOG60557.1"/>
    <property type="molecule type" value="Genomic_DNA"/>
</dbReference>
<feature type="transmembrane region" description="Helical" evidence="2">
    <location>
        <begin position="12"/>
        <end position="36"/>
    </location>
</feature>
<dbReference type="OrthoDB" id="389802at2"/>
<evidence type="ECO:0000313" key="3">
    <source>
        <dbReference type="EMBL" id="AOG60557.1"/>
    </source>
</evidence>
<dbReference type="STRING" id="216938.SHELI_v1c06060"/>
<evidence type="ECO:0000313" key="4">
    <source>
        <dbReference type="Proteomes" id="UP000094378"/>
    </source>
</evidence>
<organism evidence="3 4">
    <name type="scientific">Spiroplasma helicoides</name>
    <dbReference type="NCBI Taxonomy" id="216938"/>
    <lineage>
        <taxon>Bacteria</taxon>
        <taxon>Bacillati</taxon>
        <taxon>Mycoplasmatota</taxon>
        <taxon>Mollicutes</taxon>
        <taxon>Entomoplasmatales</taxon>
        <taxon>Spiroplasmataceae</taxon>
        <taxon>Spiroplasma</taxon>
    </lineage>
</organism>
<feature type="transmembrane region" description="Helical" evidence="2">
    <location>
        <begin position="52"/>
        <end position="73"/>
    </location>
</feature>
<dbReference type="KEGG" id="shj:SHELI_v1c06060"/>